<dbReference type="PROSITE" id="PS50112">
    <property type="entry name" value="PAS"/>
    <property type="match status" value="1"/>
</dbReference>
<dbReference type="PANTHER" id="PTHR45339">
    <property type="entry name" value="HYBRID SIGNAL TRANSDUCTION HISTIDINE KINASE J"/>
    <property type="match status" value="1"/>
</dbReference>
<dbReference type="PANTHER" id="PTHR45339:SF1">
    <property type="entry name" value="HYBRID SIGNAL TRANSDUCTION HISTIDINE KINASE J"/>
    <property type="match status" value="1"/>
</dbReference>
<evidence type="ECO:0000256" key="4">
    <source>
        <dbReference type="SAM" id="MobiDB-lite"/>
    </source>
</evidence>
<feature type="domain" description="Response regulatory" evidence="5">
    <location>
        <begin position="426"/>
        <end position="544"/>
    </location>
</feature>
<dbReference type="EMBL" id="JACIDU010000011">
    <property type="protein sequence ID" value="MBB4104276.1"/>
    <property type="molecule type" value="Genomic_DNA"/>
</dbReference>
<gene>
    <name evidence="7" type="ORF">GGQ66_002850</name>
</gene>
<dbReference type="InterPro" id="IPR001789">
    <property type="entry name" value="Sig_transdc_resp-reg_receiver"/>
</dbReference>
<evidence type="ECO:0000259" key="6">
    <source>
        <dbReference type="PROSITE" id="PS50112"/>
    </source>
</evidence>
<dbReference type="InterPro" id="IPR011006">
    <property type="entry name" value="CheY-like_superfamily"/>
</dbReference>
<keyword evidence="2" id="KW-0902">Two-component regulatory system</keyword>
<accession>A0A7W6K308</accession>
<sequence length="553" mass="61051">MENGASPDANIQTAVLEALSEGLAAAIFIYDRNDLIVFASPVVLQFFPVPAGVLNPGTRLRDFLGAVYDSGARFAMGAPTDRTGGREGWLSAQIARHWKERSDSVERFGQERWVRLVTRRMPSGYGICLMRDVSEETKREDQWRIDLERVQLTEEILDSLPFPISVKDRNLTYAAVNRSMCKLFKREPEEIIGRTDRDILPPELARMFELSDRRVMDTGAPIMFPEHVKGDDGEDMLFLTHKWRVGKPGRCFLVTVPQDVTGLVEGSSFENLPSARGGEVPDRSMNYDTLLAMPGQRILLVTGDAVLEARALRVLTRLGFDSCSVRNPDELAAFLDVAKSANVAIDLVVLDSDMDVACLELVDRYGVEALALDNWQIANELAFAIARKQNRRKVADSISGNPLQQAAEHVTAGSPPAPEPVPPGLDVLVVEDNEVNRIVFSQILEGLGYSYLLATTGEEAQHHWRESAPRVILLDTTLPDISGNEVARRIRRQEAVIGGHVPIVGVLARATDGDREACLLDGMDEVILKPVSPDMIEGVVRRFFAEGMAGIAL</sequence>
<evidence type="ECO:0000259" key="5">
    <source>
        <dbReference type="PROSITE" id="PS50110"/>
    </source>
</evidence>
<dbReference type="PROSITE" id="PS50110">
    <property type="entry name" value="RESPONSE_REGULATORY"/>
    <property type="match status" value="1"/>
</dbReference>
<evidence type="ECO:0000256" key="3">
    <source>
        <dbReference type="PROSITE-ProRule" id="PRU00169"/>
    </source>
</evidence>
<organism evidence="7 8">
    <name type="scientific">Allorhizobium borbori</name>
    <dbReference type="NCBI Taxonomy" id="485907"/>
    <lineage>
        <taxon>Bacteria</taxon>
        <taxon>Pseudomonadati</taxon>
        <taxon>Pseudomonadota</taxon>
        <taxon>Alphaproteobacteria</taxon>
        <taxon>Hyphomicrobiales</taxon>
        <taxon>Rhizobiaceae</taxon>
        <taxon>Rhizobium/Agrobacterium group</taxon>
        <taxon>Allorhizobium</taxon>
    </lineage>
</organism>
<dbReference type="InterPro" id="IPR035965">
    <property type="entry name" value="PAS-like_dom_sf"/>
</dbReference>
<dbReference type="Pfam" id="PF08448">
    <property type="entry name" value="PAS_4"/>
    <property type="match status" value="1"/>
</dbReference>
<name>A0A7W6K308_9HYPH</name>
<dbReference type="CDD" id="cd00130">
    <property type="entry name" value="PAS"/>
    <property type="match status" value="1"/>
</dbReference>
<dbReference type="SMART" id="SM00091">
    <property type="entry name" value="PAS"/>
    <property type="match status" value="2"/>
</dbReference>
<feature type="modified residue" description="4-aspartylphosphate" evidence="3">
    <location>
        <position position="475"/>
    </location>
</feature>
<reference evidence="7 8" key="1">
    <citation type="submission" date="2020-08" db="EMBL/GenBank/DDBJ databases">
        <title>Genomic Encyclopedia of Type Strains, Phase IV (KMG-IV): sequencing the most valuable type-strain genomes for metagenomic binning, comparative biology and taxonomic classification.</title>
        <authorList>
            <person name="Goeker M."/>
        </authorList>
    </citation>
    <scope>NUCLEOTIDE SEQUENCE [LARGE SCALE GENOMIC DNA]</scope>
    <source>
        <strain evidence="7 8">DSM 26385</strain>
    </source>
</reference>
<dbReference type="Gene3D" id="3.30.450.20">
    <property type="entry name" value="PAS domain"/>
    <property type="match status" value="1"/>
</dbReference>
<dbReference type="CDD" id="cd17546">
    <property type="entry name" value="REC_hyHK_CKI1_RcsC-like"/>
    <property type="match status" value="1"/>
</dbReference>
<comment type="caution">
    <text evidence="7">The sequence shown here is derived from an EMBL/GenBank/DDBJ whole genome shotgun (WGS) entry which is preliminary data.</text>
</comment>
<dbReference type="Gene3D" id="3.40.50.2300">
    <property type="match status" value="1"/>
</dbReference>
<evidence type="ECO:0000313" key="7">
    <source>
        <dbReference type="EMBL" id="MBB4104276.1"/>
    </source>
</evidence>
<dbReference type="SMART" id="SM00448">
    <property type="entry name" value="REC"/>
    <property type="match status" value="1"/>
</dbReference>
<evidence type="ECO:0000256" key="2">
    <source>
        <dbReference type="ARBA" id="ARBA00023012"/>
    </source>
</evidence>
<protein>
    <submittedName>
        <fullName evidence="7">PAS domain S-box-containing protein</fullName>
    </submittedName>
</protein>
<feature type="region of interest" description="Disordered" evidence="4">
    <location>
        <begin position="405"/>
        <end position="424"/>
    </location>
</feature>
<keyword evidence="1 3" id="KW-0597">Phosphoprotein</keyword>
<dbReference type="InterPro" id="IPR013656">
    <property type="entry name" value="PAS_4"/>
</dbReference>
<keyword evidence="8" id="KW-1185">Reference proteome</keyword>
<dbReference type="RefSeq" id="WP_183793365.1">
    <property type="nucleotide sequence ID" value="NZ_JACIDU010000011.1"/>
</dbReference>
<proteinExistence type="predicted"/>
<evidence type="ECO:0000256" key="1">
    <source>
        <dbReference type="ARBA" id="ARBA00022553"/>
    </source>
</evidence>
<dbReference type="Pfam" id="PF00072">
    <property type="entry name" value="Response_reg"/>
    <property type="match status" value="1"/>
</dbReference>
<dbReference type="GO" id="GO:0000160">
    <property type="term" value="P:phosphorelay signal transduction system"/>
    <property type="evidence" value="ECO:0007669"/>
    <property type="project" value="UniProtKB-KW"/>
</dbReference>
<dbReference type="AlphaFoldDB" id="A0A7W6K308"/>
<dbReference type="Proteomes" id="UP000584824">
    <property type="component" value="Unassembled WGS sequence"/>
</dbReference>
<evidence type="ECO:0000313" key="8">
    <source>
        <dbReference type="Proteomes" id="UP000584824"/>
    </source>
</evidence>
<dbReference type="SUPFAM" id="SSF55785">
    <property type="entry name" value="PYP-like sensor domain (PAS domain)"/>
    <property type="match status" value="1"/>
</dbReference>
<dbReference type="SUPFAM" id="SSF52172">
    <property type="entry name" value="CheY-like"/>
    <property type="match status" value="1"/>
</dbReference>
<feature type="domain" description="PAS" evidence="6">
    <location>
        <begin position="149"/>
        <end position="219"/>
    </location>
</feature>
<dbReference type="InterPro" id="IPR000014">
    <property type="entry name" value="PAS"/>
</dbReference>